<protein>
    <recommendedName>
        <fullName evidence="2">Bacillithiol biosynthesis BshC N-terminal Rossmann-like domain-containing protein</fullName>
    </recommendedName>
</protein>
<dbReference type="KEGG" id="schv:BRCON_2583"/>
<organism evidence="3 4">
    <name type="scientific">Sumerlaea chitinivorans</name>
    <dbReference type="NCBI Taxonomy" id="2250252"/>
    <lineage>
        <taxon>Bacteria</taxon>
        <taxon>Candidatus Sumerlaeota</taxon>
        <taxon>Candidatus Sumerlaeia</taxon>
        <taxon>Candidatus Sumerlaeales</taxon>
        <taxon>Candidatus Sumerlaeaceae</taxon>
        <taxon>Candidatus Sumerlaea</taxon>
    </lineage>
</organism>
<accession>A0A2Z4YAB1</accession>
<dbReference type="EMBL" id="CP030759">
    <property type="protein sequence ID" value="AXA37325.1"/>
    <property type="molecule type" value="Genomic_DNA"/>
</dbReference>
<name>A0A2Z4YAB1_SUMC1</name>
<evidence type="ECO:0000313" key="3">
    <source>
        <dbReference type="EMBL" id="AXA37325.1"/>
    </source>
</evidence>
<dbReference type="Pfam" id="PF10079">
    <property type="entry name" value="Rossmann-like_BshC"/>
    <property type="match status" value="1"/>
</dbReference>
<gene>
    <name evidence="3" type="ORF">BRCON_2583</name>
</gene>
<evidence type="ECO:0000256" key="1">
    <source>
        <dbReference type="SAM" id="MobiDB-lite"/>
    </source>
</evidence>
<dbReference type="Proteomes" id="UP000262583">
    <property type="component" value="Chromosome"/>
</dbReference>
<reference evidence="3 4" key="1">
    <citation type="submission" date="2018-05" db="EMBL/GenBank/DDBJ databases">
        <title>A metagenomic window into the 2 km-deep terrestrial subsurface aquifer revealed taxonomically and functionally diverse microbial community comprising novel uncultured bacterial lineages.</title>
        <authorList>
            <person name="Kadnikov V.V."/>
            <person name="Mardanov A.V."/>
            <person name="Beletsky A.V."/>
            <person name="Banks D."/>
            <person name="Pimenov N.V."/>
            <person name="Frank Y.A."/>
            <person name="Karnachuk O.V."/>
            <person name="Ravin N.V."/>
        </authorList>
    </citation>
    <scope>NUCLEOTIDE SEQUENCE [LARGE SCALE GENOMIC DNA]</scope>
    <source>
        <strain evidence="3">BY</strain>
    </source>
</reference>
<dbReference type="InterPro" id="IPR055398">
    <property type="entry name" value="Rossmann-like_BshC"/>
</dbReference>
<dbReference type="AlphaFoldDB" id="A0A2Z4YAB1"/>
<dbReference type="InterPro" id="IPR011199">
    <property type="entry name" value="Bacillithiol_biosynth_BshC"/>
</dbReference>
<feature type="region of interest" description="Disordered" evidence="1">
    <location>
        <begin position="61"/>
        <end position="99"/>
    </location>
</feature>
<proteinExistence type="predicted"/>
<evidence type="ECO:0000313" key="4">
    <source>
        <dbReference type="Proteomes" id="UP000262583"/>
    </source>
</evidence>
<sequence>MQEVKSSTDGGAWCIKHEISLAIPWGLPDPLGEQRFVRDWLAGESAAREFYPRLRWEELAGSAVDSPPDKSSATPARASDVGDEAVVTSTDRGPDGTAPHQCLSPELLSLFRNSRQGLDEEAIREIREFNLSVGNWAGAELAEWLGNPATRAVVTGQQPYLLLAPLYNLWKAVGAAVLAEKLTALTGQRVVPIFWVASDDHDFAELRDSYIVDRDGQLRNLGVLLSRGGKIPIGSPAYEWHLEDVAPSLVAAFEHQLPEGPARRLTVETVAASLQPPATLETVFCRLLATYLASLPMIFVTPHMRFLRRGQIALLRQEIERGGELNQLVTERGRAMAAAKYQPPLRRRSSDVNFFYILDRVRARVVRRGKNFSLLHPETGARITEIAARDLLEHLERHPENFSPNVVLRPIVQDFVLPTVAYVAGPTEFTYLAQLAEVYQALGVTRSLPVLRPCGVLMSEFAQTVFRSLGVDQALRQNGLQGVIETLVGQDPTIGRVLMELRSLENHLQTSLCCLDASASARYPHLAVGFEKTRRSIVQAFERLRERIFNQMGHDSARKCRKLCHALTELTPAGQPQERILGPLSFGYEITPTDLVAAMADAVRTNWPREWLMLVELASTTRSGVGAGTFATPSAAVRDV</sequence>
<evidence type="ECO:0000259" key="2">
    <source>
        <dbReference type="Pfam" id="PF10079"/>
    </source>
</evidence>
<feature type="domain" description="Bacillithiol biosynthesis BshC N-terminal Rossmann-like" evidence="2">
    <location>
        <begin position="128"/>
        <end position="451"/>
    </location>
</feature>
<dbReference type="NCBIfam" id="TIGR03998">
    <property type="entry name" value="thiol_BshC"/>
    <property type="match status" value="1"/>
</dbReference>